<evidence type="ECO:0000256" key="1">
    <source>
        <dbReference type="SAM" id="SignalP"/>
    </source>
</evidence>
<keyword evidence="3" id="KW-1185">Reference proteome</keyword>
<gene>
    <name evidence="2" type="ORF">NP075_00535</name>
</gene>
<evidence type="ECO:0000313" key="2">
    <source>
        <dbReference type="EMBL" id="UUI65266.1"/>
    </source>
</evidence>
<accession>A0ABY5K469</accession>
<protein>
    <submittedName>
        <fullName evidence="2">Uncharacterized protein</fullName>
    </submittedName>
</protein>
<dbReference type="RefSeq" id="WP_227563768.1">
    <property type="nucleotide sequence ID" value="NZ_CP101989.1"/>
</dbReference>
<dbReference type="EMBL" id="CP101989">
    <property type="protein sequence ID" value="UUI65266.1"/>
    <property type="molecule type" value="Genomic_DNA"/>
</dbReference>
<feature type="chain" id="PRO_5047429802" evidence="1">
    <location>
        <begin position="36"/>
        <end position="181"/>
    </location>
</feature>
<organism evidence="2 3">
    <name type="scientific">Cellulomonas wangsupingiae</name>
    <dbReference type="NCBI Taxonomy" id="2968085"/>
    <lineage>
        <taxon>Bacteria</taxon>
        <taxon>Bacillati</taxon>
        <taxon>Actinomycetota</taxon>
        <taxon>Actinomycetes</taxon>
        <taxon>Micrococcales</taxon>
        <taxon>Cellulomonadaceae</taxon>
        <taxon>Cellulomonas</taxon>
    </lineage>
</organism>
<dbReference type="Proteomes" id="UP001317322">
    <property type="component" value="Chromosome"/>
</dbReference>
<proteinExistence type="predicted"/>
<name>A0ABY5K469_9CELL</name>
<keyword evidence="1" id="KW-0732">Signal</keyword>
<sequence length="181" mass="19305">MRAPTGRASRTTLSAVLATALLAGAVAATATPVSAASTPAAPAVRLSAATQNLPSDWVARGSGYFTTNDASDMLHYQVVTAGSGVPSDQVRFKLQAFDRSIAWKTLVMPNGLGSRWDISIDPYWGRYTAENSLWAHEVDNGQSLELWKSGFLNTGRRVLYIGDLAALPGGSLVTFTWLDDD</sequence>
<evidence type="ECO:0000313" key="3">
    <source>
        <dbReference type="Proteomes" id="UP001317322"/>
    </source>
</evidence>
<reference evidence="2 3" key="1">
    <citation type="submission" date="2022-07" db="EMBL/GenBank/DDBJ databases">
        <title>Novel species in genus cellulomonas.</title>
        <authorList>
            <person name="Ye L."/>
        </authorList>
    </citation>
    <scope>NUCLEOTIDE SEQUENCE [LARGE SCALE GENOMIC DNA]</scope>
    <source>
        <strain evidence="3">zg-Y908</strain>
    </source>
</reference>
<feature type="signal peptide" evidence="1">
    <location>
        <begin position="1"/>
        <end position="35"/>
    </location>
</feature>